<sequence>MQFSLTIVTILATVAAAMPQPAVEATSIMRRTCGTLTGEALSACQTACKALCDIGTGGIAKKACEKACDLGPLKVRDIEVDERSIGQSICNGACDVACNSTVLALEQKKCLVACKAKCT</sequence>
<accession>A0ACC1N202</accession>
<keyword evidence="2" id="KW-1185">Reference proteome</keyword>
<name>A0ACC1N202_9HYPO</name>
<gene>
    <name evidence="1" type="ORF">NQ176_g7136</name>
</gene>
<evidence type="ECO:0000313" key="2">
    <source>
        <dbReference type="Proteomes" id="UP001143910"/>
    </source>
</evidence>
<organism evidence="1 2">
    <name type="scientific">Zarea fungicola</name>
    <dbReference type="NCBI Taxonomy" id="93591"/>
    <lineage>
        <taxon>Eukaryota</taxon>
        <taxon>Fungi</taxon>
        <taxon>Dikarya</taxon>
        <taxon>Ascomycota</taxon>
        <taxon>Pezizomycotina</taxon>
        <taxon>Sordariomycetes</taxon>
        <taxon>Hypocreomycetidae</taxon>
        <taxon>Hypocreales</taxon>
        <taxon>Cordycipitaceae</taxon>
        <taxon>Zarea</taxon>
    </lineage>
</organism>
<proteinExistence type="predicted"/>
<dbReference type="Proteomes" id="UP001143910">
    <property type="component" value="Unassembled WGS sequence"/>
</dbReference>
<reference evidence="1" key="1">
    <citation type="submission" date="2022-08" db="EMBL/GenBank/DDBJ databases">
        <title>Genome Sequence of Lecanicillium fungicola.</title>
        <authorList>
            <person name="Buettner E."/>
        </authorList>
    </citation>
    <scope>NUCLEOTIDE SEQUENCE</scope>
    <source>
        <strain evidence="1">Babe33</strain>
    </source>
</reference>
<evidence type="ECO:0000313" key="1">
    <source>
        <dbReference type="EMBL" id="KAJ2972474.1"/>
    </source>
</evidence>
<protein>
    <submittedName>
        <fullName evidence="1">Uncharacterized protein</fullName>
    </submittedName>
</protein>
<comment type="caution">
    <text evidence="1">The sequence shown here is derived from an EMBL/GenBank/DDBJ whole genome shotgun (WGS) entry which is preliminary data.</text>
</comment>
<dbReference type="EMBL" id="JANJQO010001141">
    <property type="protein sequence ID" value="KAJ2972474.1"/>
    <property type="molecule type" value="Genomic_DNA"/>
</dbReference>